<evidence type="ECO:0000313" key="4">
    <source>
        <dbReference type="EMBL" id="HGM58936.1"/>
    </source>
</evidence>
<dbReference type="EMBL" id="DTBJ01000039">
    <property type="protein sequence ID" value="HGM58936.1"/>
    <property type="molecule type" value="Genomic_DNA"/>
</dbReference>
<dbReference type="AlphaFoldDB" id="A0A7C4D917"/>
<feature type="domain" description="Metallo-beta-lactamase" evidence="3">
    <location>
        <begin position="13"/>
        <end position="190"/>
    </location>
</feature>
<evidence type="ECO:0000259" key="3">
    <source>
        <dbReference type="SMART" id="SM00849"/>
    </source>
</evidence>
<dbReference type="SUPFAM" id="SSF56281">
    <property type="entry name" value="Metallo-hydrolase/oxidoreductase"/>
    <property type="match status" value="1"/>
</dbReference>
<proteinExistence type="inferred from homology"/>
<dbReference type="InterPro" id="IPR001279">
    <property type="entry name" value="Metallo-B-lactamas"/>
</dbReference>
<organism evidence="4">
    <name type="scientific">Staphylothermus marinus</name>
    <dbReference type="NCBI Taxonomy" id="2280"/>
    <lineage>
        <taxon>Archaea</taxon>
        <taxon>Thermoproteota</taxon>
        <taxon>Thermoprotei</taxon>
        <taxon>Desulfurococcales</taxon>
        <taxon>Desulfurococcaceae</taxon>
        <taxon>Staphylothermus</taxon>
    </lineage>
</organism>
<dbReference type="NCBIfam" id="NF001911">
    <property type="entry name" value="PRK00685.1"/>
    <property type="match status" value="1"/>
</dbReference>
<dbReference type="SMART" id="SM00849">
    <property type="entry name" value="Lactamase_B"/>
    <property type="match status" value="1"/>
</dbReference>
<accession>A0A7C4D917</accession>
<reference evidence="4" key="1">
    <citation type="journal article" date="2020" name="mSystems">
        <title>Genome- and Community-Level Interaction Insights into Carbon Utilization and Element Cycling Functions of Hydrothermarchaeota in Hydrothermal Sediment.</title>
        <authorList>
            <person name="Zhou Z."/>
            <person name="Liu Y."/>
            <person name="Xu W."/>
            <person name="Pan J."/>
            <person name="Luo Z.H."/>
            <person name="Li M."/>
        </authorList>
    </citation>
    <scope>NUCLEOTIDE SEQUENCE [LARGE SCALE GENOMIC DNA]</scope>
    <source>
        <strain evidence="5">SpSt-622</strain>
        <strain evidence="4">SpSt-642</strain>
    </source>
</reference>
<dbReference type="Gene3D" id="3.60.15.10">
    <property type="entry name" value="Ribonuclease Z/Hydroxyacylglutathione hydrolase-like"/>
    <property type="match status" value="1"/>
</dbReference>
<dbReference type="InterPro" id="IPR022877">
    <property type="entry name" value="UPF0173"/>
</dbReference>
<comment type="caution">
    <text evidence="4">The sequence shown here is derived from an EMBL/GenBank/DDBJ whole genome shotgun (WGS) entry which is preliminary data.</text>
</comment>
<name>A0A7C4D917_STAMA</name>
<evidence type="ECO:0000256" key="2">
    <source>
        <dbReference type="HAMAP-Rule" id="MF_00457"/>
    </source>
</evidence>
<protein>
    <recommendedName>
        <fullName evidence="2">UPF0173 metal-dependent hydrolase ENT92_01405</fullName>
    </recommendedName>
</protein>
<dbReference type="GO" id="GO:0016787">
    <property type="term" value="F:hydrolase activity"/>
    <property type="evidence" value="ECO:0007669"/>
    <property type="project" value="UniProtKB-UniRule"/>
</dbReference>
<evidence type="ECO:0000313" key="5">
    <source>
        <dbReference type="EMBL" id="HGU64859.1"/>
    </source>
</evidence>
<dbReference type="EMBL" id="DTAN01000056">
    <property type="protein sequence ID" value="HGU64859.1"/>
    <property type="molecule type" value="Genomic_DNA"/>
</dbReference>
<dbReference type="InterPro" id="IPR036866">
    <property type="entry name" value="RibonucZ/Hydroxyglut_hydro"/>
</dbReference>
<gene>
    <name evidence="5" type="ORF">ENT92_01405</name>
    <name evidence="4" type="ORF">ENU14_05075</name>
</gene>
<dbReference type="Pfam" id="PF12706">
    <property type="entry name" value="Lactamase_B_2"/>
    <property type="match status" value="1"/>
</dbReference>
<keyword evidence="1 2" id="KW-0378">Hydrolase</keyword>
<evidence type="ECO:0000256" key="1">
    <source>
        <dbReference type="ARBA" id="ARBA00022801"/>
    </source>
</evidence>
<dbReference type="PANTHER" id="PTHR43546:SF3">
    <property type="entry name" value="UPF0173 METAL-DEPENDENT HYDROLASE MJ1163"/>
    <property type="match status" value="1"/>
</dbReference>
<comment type="similarity">
    <text evidence="2">Belongs to the UPF0173 family.</text>
</comment>
<sequence>MAIIKYLGHSAFDIVLTGLDGSEKHLLIDPWLDNPLSPVKPSDYRDIELHYILITHDHGDHLGNALDIAKLTKARIIGIYELATYAREKGIEAIDGNIGGRINISDLDIVMTPAVHSSTRGSPVGFVIRGRDVTIYHAGDTGLFSEMELIGDLYNPDIALIPIGGHYTMGIREAVKAVELIRPKIAIPMHYNTFPVIKADPVKFKEYVEGTTPVKVVVLKPGEIFNYP</sequence>
<dbReference type="HAMAP" id="MF_00457">
    <property type="entry name" value="UPF0173"/>
    <property type="match status" value="1"/>
</dbReference>
<dbReference type="PANTHER" id="PTHR43546">
    <property type="entry name" value="UPF0173 METAL-DEPENDENT HYDROLASE MJ1163-RELATED"/>
    <property type="match status" value="1"/>
</dbReference>
<dbReference type="InterPro" id="IPR050114">
    <property type="entry name" value="UPF0173_UPF0282_UlaG_hydrolase"/>
</dbReference>